<evidence type="ECO:0000313" key="2">
    <source>
        <dbReference type="EMBL" id="GAC05917.1"/>
    </source>
</evidence>
<accession>A0ABQ0I965</accession>
<organism evidence="2 3">
    <name type="scientific">Paraglaciecola agarilytica NO2</name>
    <dbReference type="NCBI Taxonomy" id="1125747"/>
    <lineage>
        <taxon>Bacteria</taxon>
        <taxon>Pseudomonadati</taxon>
        <taxon>Pseudomonadota</taxon>
        <taxon>Gammaproteobacteria</taxon>
        <taxon>Alteromonadales</taxon>
        <taxon>Alteromonadaceae</taxon>
        <taxon>Paraglaciecola</taxon>
    </lineage>
</organism>
<keyword evidence="3" id="KW-1185">Reference proteome</keyword>
<protein>
    <submittedName>
        <fullName evidence="2">Uncharacterized protein</fullName>
    </submittedName>
</protein>
<name>A0ABQ0I965_9ALTE</name>
<keyword evidence="1" id="KW-1133">Transmembrane helix</keyword>
<keyword evidence="1" id="KW-0472">Membrane</keyword>
<evidence type="ECO:0000313" key="3">
    <source>
        <dbReference type="Proteomes" id="UP000008372"/>
    </source>
</evidence>
<proteinExistence type="predicted"/>
<evidence type="ECO:0000256" key="1">
    <source>
        <dbReference type="SAM" id="Phobius"/>
    </source>
</evidence>
<dbReference type="Proteomes" id="UP000008372">
    <property type="component" value="Unassembled WGS sequence"/>
</dbReference>
<gene>
    <name evidence="2" type="ORF">GAGA_3083</name>
</gene>
<feature type="transmembrane region" description="Helical" evidence="1">
    <location>
        <begin position="26"/>
        <end position="47"/>
    </location>
</feature>
<dbReference type="EMBL" id="BAEK01000050">
    <property type="protein sequence ID" value="GAC05917.1"/>
    <property type="molecule type" value="Genomic_DNA"/>
</dbReference>
<sequence length="48" mass="5141">MDSVRLVKFIGCSKVVKVKFSGMFNVLASSISIAFVWLTGYAAGIVLS</sequence>
<reference evidence="2 3" key="1">
    <citation type="journal article" date="2014" name="Environ. Microbiol.">
        <title>Comparative genomics of the marine bacterial genus Glaciecola reveals the high degree of genomic diversity and genomic characteristic for cold adaptation.</title>
        <authorList>
            <person name="Qin Q.L."/>
            <person name="Xie B.B."/>
            <person name="Yu Y."/>
            <person name="Shu Y.L."/>
            <person name="Rong J.C."/>
            <person name="Zhang Y.J."/>
            <person name="Zhao D.L."/>
            <person name="Chen X.L."/>
            <person name="Zhang X.Y."/>
            <person name="Chen B."/>
            <person name="Zhou B.C."/>
            <person name="Zhang Y.Z."/>
        </authorList>
    </citation>
    <scope>NUCLEOTIDE SEQUENCE [LARGE SCALE GENOMIC DNA]</scope>
    <source>
        <strain evidence="2 3">NO2</strain>
    </source>
</reference>
<comment type="caution">
    <text evidence="2">The sequence shown here is derived from an EMBL/GenBank/DDBJ whole genome shotgun (WGS) entry which is preliminary data.</text>
</comment>
<keyword evidence="1" id="KW-0812">Transmembrane</keyword>